<dbReference type="Gene3D" id="3.10.180.10">
    <property type="entry name" value="2,3-Dihydroxybiphenyl 1,2-Dioxygenase, domain 1"/>
    <property type="match status" value="1"/>
</dbReference>
<dbReference type="PANTHER" id="PTHR33993:SF2">
    <property type="entry name" value="VOC DOMAIN-CONTAINING PROTEIN"/>
    <property type="match status" value="1"/>
</dbReference>
<dbReference type="AlphaFoldDB" id="A0A2T1M1A4"/>
<dbReference type="InterPro" id="IPR037523">
    <property type="entry name" value="VOC_core"/>
</dbReference>
<reference evidence="2 3" key="1">
    <citation type="submission" date="2018-03" db="EMBL/GenBank/DDBJ databases">
        <title>The ancient ancestry and fast evolution of plastids.</title>
        <authorList>
            <person name="Moore K.R."/>
            <person name="Magnabosco C."/>
            <person name="Momper L."/>
            <person name="Gold D.A."/>
            <person name="Bosak T."/>
            <person name="Fournier G.P."/>
        </authorList>
    </citation>
    <scope>NUCLEOTIDE SEQUENCE [LARGE SCALE GENOMIC DNA]</scope>
    <source>
        <strain evidence="2 3">CCALA 016</strain>
    </source>
</reference>
<dbReference type="PROSITE" id="PS51819">
    <property type="entry name" value="VOC"/>
    <property type="match status" value="1"/>
</dbReference>
<dbReference type="RefSeq" id="WP_106455904.1">
    <property type="nucleotide sequence ID" value="NZ_PXOH01000004.1"/>
</dbReference>
<sequence length="128" mass="14712">MNDIPPSPCVWFEIPIARPEITLNFYQQVFQWQLKPFNDAPEDSRHQLWHIYESLDLPCGGLYVNPDSAGKNGIELYLRVENVEKTLNLARKYNGSIVLEKTKRPDGSGFYARIQDPDGNYLGVWGII</sequence>
<gene>
    <name evidence="2" type="ORF">C7H19_05610</name>
</gene>
<organism evidence="2 3">
    <name type="scientific">Aphanothece hegewaldii CCALA 016</name>
    <dbReference type="NCBI Taxonomy" id="2107694"/>
    <lineage>
        <taxon>Bacteria</taxon>
        <taxon>Bacillati</taxon>
        <taxon>Cyanobacteriota</taxon>
        <taxon>Cyanophyceae</taxon>
        <taxon>Oscillatoriophycideae</taxon>
        <taxon>Chroococcales</taxon>
        <taxon>Aphanothecaceae</taxon>
        <taxon>Aphanothece</taxon>
    </lineage>
</organism>
<name>A0A2T1M1A4_9CHRO</name>
<dbReference type="InterPro" id="IPR029068">
    <property type="entry name" value="Glyas_Bleomycin-R_OHBP_Dase"/>
</dbReference>
<comment type="caution">
    <text evidence="2">The sequence shown here is derived from an EMBL/GenBank/DDBJ whole genome shotgun (WGS) entry which is preliminary data.</text>
</comment>
<protein>
    <recommendedName>
        <fullName evidence="1">VOC domain-containing protein</fullName>
    </recommendedName>
</protein>
<dbReference type="PANTHER" id="PTHR33993">
    <property type="entry name" value="GLYOXALASE-RELATED"/>
    <property type="match status" value="1"/>
</dbReference>
<dbReference type="Proteomes" id="UP000239001">
    <property type="component" value="Unassembled WGS sequence"/>
</dbReference>
<proteinExistence type="predicted"/>
<dbReference type="SUPFAM" id="SSF54593">
    <property type="entry name" value="Glyoxalase/Bleomycin resistance protein/Dihydroxybiphenyl dioxygenase"/>
    <property type="match status" value="1"/>
</dbReference>
<evidence type="ECO:0000313" key="3">
    <source>
        <dbReference type="Proteomes" id="UP000239001"/>
    </source>
</evidence>
<dbReference type="InterPro" id="IPR004360">
    <property type="entry name" value="Glyas_Fos-R_dOase_dom"/>
</dbReference>
<dbReference type="OrthoDB" id="9804235at2"/>
<dbReference type="EMBL" id="PXOH01000004">
    <property type="protein sequence ID" value="PSF38461.1"/>
    <property type="molecule type" value="Genomic_DNA"/>
</dbReference>
<accession>A0A2T1M1A4</accession>
<evidence type="ECO:0000259" key="1">
    <source>
        <dbReference type="PROSITE" id="PS51819"/>
    </source>
</evidence>
<keyword evidence="3" id="KW-1185">Reference proteome</keyword>
<dbReference type="InterPro" id="IPR052164">
    <property type="entry name" value="Anthracycline_SecMetBiosynth"/>
</dbReference>
<evidence type="ECO:0000313" key="2">
    <source>
        <dbReference type="EMBL" id="PSF38461.1"/>
    </source>
</evidence>
<reference evidence="2 3" key="2">
    <citation type="submission" date="2018-03" db="EMBL/GenBank/DDBJ databases">
        <authorList>
            <person name="Keele B.F."/>
        </authorList>
    </citation>
    <scope>NUCLEOTIDE SEQUENCE [LARGE SCALE GENOMIC DNA]</scope>
    <source>
        <strain evidence="2 3">CCALA 016</strain>
    </source>
</reference>
<dbReference type="Pfam" id="PF00903">
    <property type="entry name" value="Glyoxalase"/>
    <property type="match status" value="1"/>
</dbReference>
<dbReference type="CDD" id="cd07247">
    <property type="entry name" value="SgaA_N_like"/>
    <property type="match status" value="1"/>
</dbReference>
<feature type="domain" description="VOC" evidence="1">
    <location>
        <begin position="8"/>
        <end position="127"/>
    </location>
</feature>